<gene>
    <name evidence="1" type="ORF">LXT12_01240</name>
</gene>
<proteinExistence type="predicted"/>
<dbReference type="RefSeq" id="WP_233389665.1">
    <property type="nucleotide sequence ID" value="NZ_JAJTWT010000001.1"/>
</dbReference>
<dbReference type="Proteomes" id="UP001201463">
    <property type="component" value="Unassembled WGS sequence"/>
</dbReference>
<dbReference type="EMBL" id="JAJTWT010000001">
    <property type="protein sequence ID" value="MCE4535883.1"/>
    <property type="molecule type" value="Genomic_DNA"/>
</dbReference>
<dbReference type="PANTHER" id="PTHR33973">
    <property type="entry name" value="OS07G0153300 PROTEIN"/>
    <property type="match status" value="1"/>
</dbReference>
<protein>
    <submittedName>
        <fullName evidence="1">DUF1365 domain-containing protein</fullName>
    </submittedName>
</protein>
<dbReference type="Pfam" id="PF07103">
    <property type="entry name" value="DUF1365"/>
    <property type="match status" value="1"/>
</dbReference>
<dbReference type="PANTHER" id="PTHR33973:SF4">
    <property type="entry name" value="OS07G0153300 PROTEIN"/>
    <property type="match status" value="1"/>
</dbReference>
<organism evidence="1 2">
    <name type="scientific">Pelomonas caseinilytica</name>
    <dbReference type="NCBI Taxonomy" id="2906763"/>
    <lineage>
        <taxon>Bacteria</taxon>
        <taxon>Pseudomonadati</taxon>
        <taxon>Pseudomonadota</taxon>
        <taxon>Betaproteobacteria</taxon>
        <taxon>Burkholderiales</taxon>
        <taxon>Sphaerotilaceae</taxon>
        <taxon>Roseateles</taxon>
    </lineage>
</organism>
<reference evidence="1 2" key="1">
    <citation type="submission" date="2021-12" db="EMBL/GenBank/DDBJ databases">
        <title>Genome seq of p7.</title>
        <authorList>
            <person name="Seo T."/>
        </authorList>
    </citation>
    <scope>NUCLEOTIDE SEQUENCE [LARGE SCALE GENOMIC DNA]</scope>
    <source>
        <strain evidence="1 2">P7</strain>
    </source>
</reference>
<sequence>MTAAALIGFGHVWHRRMRPAAHEFRYPSYFLMLPLRSLRRQPCAALHRNRRGWLSFHDRDHGEGGDDALAWFEQLLRREGIVDADGEVWLQTFPRVLGYAFKPVSFWYAHRADGSLAAVLAEVNNTFGERHAYLLAGPDLDWGVEQAARKVFHVSPFCGVQGEYRFRFEQQALAGSPTRLSARVDLHDHDGPLLQTHVGGRLQPLTAASARRAFWGLPLMTLGVVARIHWQALRLWAKRVPVFNKPRAPERFVSR</sequence>
<evidence type="ECO:0000313" key="2">
    <source>
        <dbReference type="Proteomes" id="UP001201463"/>
    </source>
</evidence>
<comment type="caution">
    <text evidence="1">The sequence shown here is derived from an EMBL/GenBank/DDBJ whole genome shotgun (WGS) entry which is preliminary data.</text>
</comment>
<keyword evidence="2" id="KW-1185">Reference proteome</keyword>
<accession>A0ABS8X8T4</accession>
<evidence type="ECO:0000313" key="1">
    <source>
        <dbReference type="EMBL" id="MCE4535883.1"/>
    </source>
</evidence>
<name>A0ABS8X8T4_9BURK</name>
<dbReference type="InterPro" id="IPR010775">
    <property type="entry name" value="DUF1365"/>
</dbReference>